<evidence type="ECO:0000313" key="2">
    <source>
        <dbReference type="EMBL" id="KAF9734812.1"/>
    </source>
</evidence>
<dbReference type="EMBL" id="WJXW01000007">
    <property type="protein sequence ID" value="KAF9734812.1"/>
    <property type="molecule type" value="Genomic_DNA"/>
</dbReference>
<dbReference type="Proteomes" id="UP000756921">
    <property type="component" value="Unassembled WGS sequence"/>
</dbReference>
<proteinExistence type="predicted"/>
<organism evidence="2 3">
    <name type="scientific">Paraphaeosphaeria minitans</name>
    <dbReference type="NCBI Taxonomy" id="565426"/>
    <lineage>
        <taxon>Eukaryota</taxon>
        <taxon>Fungi</taxon>
        <taxon>Dikarya</taxon>
        <taxon>Ascomycota</taxon>
        <taxon>Pezizomycotina</taxon>
        <taxon>Dothideomycetes</taxon>
        <taxon>Pleosporomycetidae</taxon>
        <taxon>Pleosporales</taxon>
        <taxon>Massarineae</taxon>
        <taxon>Didymosphaeriaceae</taxon>
        <taxon>Paraphaeosphaeria</taxon>
    </lineage>
</organism>
<evidence type="ECO:0000256" key="1">
    <source>
        <dbReference type="SAM" id="MobiDB-lite"/>
    </source>
</evidence>
<dbReference type="AlphaFoldDB" id="A0A9P6KQ71"/>
<comment type="caution">
    <text evidence="2">The sequence shown here is derived from an EMBL/GenBank/DDBJ whole genome shotgun (WGS) entry which is preliminary data.</text>
</comment>
<protein>
    <submittedName>
        <fullName evidence="2">Uncharacterized protein</fullName>
    </submittedName>
</protein>
<keyword evidence="3" id="KW-1185">Reference proteome</keyword>
<accession>A0A9P6KQ71</accession>
<name>A0A9P6KQ71_9PLEO</name>
<reference evidence="2" key="1">
    <citation type="journal article" date="2020" name="Mol. Plant Microbe Interact.">
        <title>Genome Sequence of the Biocontrol Agent Coniothyrium minitans strain Conio (IMI 134523).</title>
        <authorList>
            <person name="Patel D."/>
            <person name="Shittu T.A."/>
            <person name="Baroncelli R."/>
            <person name="Muthumeenakshi S."/>
            <person name="Osborne T.H."/>
            <person name="Janganan T.K."/>
            <person name="Sreenivasaprasad S."/>
        </authorList>
    </citation>
    <scope>NUCLEOTIDE SEQUENCE</scope>
    <source>
        <strain evidence="2">Conio</strain>
    </source>
</reference>
<sequence>MASAFPMSDTGSAPSVLCLALYDTTKPKLPVHTQSPRHACPPPPPPPPPPPLMLQHPKSNANKFCSISPIATLPPPPYLPHLTPPLRPCPAPEAWRGNALCSGWKTPTVPEYRTRRALTV</sequence>
<evidence type="ECO:0000313" key="3">
    <source>
        <dbReference type="Proteomes" id="UP000756921"/>
    </source>
</evidence>
<gene>
    <name evidence="2" type="ORF">PMIN01_07715</name>
</gene>
<feature type="region of interest" description="Disordered" evidence="1">
    <location>
        <begin position="29"/>
        <end position="58"/>
    </location>
</feature>
<feature type="compositionally biased region" description="Pro residues" evidence="1">
    <location>
        <begin position="39"/>
        <end position="52"/>
    </location>
</feature>